<dbReference type="GO" id="GO:0005524">
    <property type="term" value="F:ATP binding"/>
    <property type="evidence" value="ECO:0007669"/>
    <property type="project" value="UniProtKB-UniRule"/>
</dbReference>
<dbReference type="KEGG" id="ccot:CCAX7_34550"/>
<dbReference type="SMART" id="SM00881">
    <property type="entry name" value="CoA_binding"/>
    <property type="match status" value="1"/>
</dbReference>
<dbReference type="Gene3D" id="3.40.630.30">
    <property type="match status" value="1"/>
</dbReference>
<dbReference type="Pfam" id="PF19045">
    <property type="entry name" value="Ligase_CoA_2"/>
    <property type="match status" value="1"/>
</dbReference>
<dbReference type="InterPro" id="IPR032875">
    <property type="entry name" value="Succ_CoA_lig_flav_dom"/>
</dbReference>
<dbReference type="Pfam" id="PF13380">
    <property type="entry name" value="CoA_binding_2"/>
    <property type="match status" value="1"/>
</dbReference>
<accession>A0A402CYC7</accession>
<dbReference type="Pfam" id="PF13302">
    <property type="entry name" value="Acetyltransf_3"/>
    <property type="match status" value="1"/>
</dbReference>
<dbReference type="OrthoDB" id="9807426at2"/>
<dbReference type="InterPro" id="IPR013815">
    <property type="entry name" value="ATP_grasp_subdomain_1"/>
</dbReference>
<dbReference type="GO" id="GO:0046872">
    <property type="term" value="F:metal ion binding"/>
    <property type="evidence" value="ECO:0007669"/>
    <property type="project" value="InterPro"/>
</dbReference>
<dbReference type="SUPFAM" id="SSF56059">
    <property type="entry name" value="Glutathione synthetase ATP-binding domain-like"/>
    <property type="match status" value="1"/>
</dbReference>
<dbReference type="SUPFAM" id="SSF52210">
    <property type="entry name" value="Succinyl-CoA synthetase domains"/>
    <property type="match status" value="2"/>
</dbReference>
<dbReference type="Pfam" id="PF13607">
    <property type="entry name" value="Succ_CoA_lig"/>
    <property type="match status" value="1"/>
</dbReference>
<dbReference type="PANTHER" id="PTHR43334">
    <property type="entry name" value="ACETATE--COA LIGASE [ADP-FORMING]"/>
    <property type="match status" value="1"/>
</dbReference>
<dbReference type="AlphaFoldDB" id="A0A402CYC7"/>
<dbReference type="PROSITE" id="PS51186">
    <property type="entry name" value="GNAT"/>
    <property type="match status" value="1"/>
</dbReference>
<dbReference type="InterPro" id="IPR003781">
    <property type="entry name" value="CoA-bd"/>
</dbReference>
<evidence type="ECO:0000313" key="6">
    <source>
        <dbReference type="Proteomes" id="UP000287394"/>
    </source>
</evidence>
<dbReference type="Pfam" id="PF13549">
    <property type="entry name" value="ATP-grasp_5"/>
    <property type="match status" value="1"/>
</dbReference>
<evidence type="ECO:0000256" key="2">
    <source>
        <dbReference type="ARBA" id="ARBA00022741"/>
    </source>
</evidence>
<dbReference type="InterPro" id="IPR016102">
    <property type="entry name" value="Succinyl-CoA_synth-like"/>
</dbReference>
<dbReference type="CDD" id="cd04301">
    <property type="entry name" value="NAT_SF"/>
    <property type="match status" value="1"/>
</dbReference>
<dbReference type="EMBL" id="AP025739">
    <property type="protein sequence ID" value="BDI31404.1"/>
    <property type="molecule type" value="Genomic_DNA"/>
</dbReference>
<keyword evidence="2" id="KW-0547">Nucleotide-binding</keyword>
<dbReference type="Gene3D" id="3.30.1490.20">
    <property type="entry name" value="ATP-grasp fold, A domain"/>
    <property type="match status" value="1"/>
</dbReference>
<gene>
    <name evidence="5" type="ORF">CCAX7_34550</name>
</gene>
<dbReference type="RefSeq" id="WP_119322313.1">
    <property type="nucleotide sequence ID" value="NZ_AP025739.1"/>
</dbReference>
<evidence type="ECO:0000256" key="3">
    <source>
        <dbReference type="ARBA" id="ARBA00022840"/>
    </source>
</evidence>
<keyword evidence="3" id="KW-0067">ATP-binding</keyword>
<dbReference type="SUPFAM" id="SSF51735">
    <property type="entry name" value="NAD(P)-binding Rossmann-fold domains"/>
    <property type="match status" value="1"/>
</dbReference>
<dbReference type="PANTHER" id="PTHR43334:SF1">
    <property type="entry name" value="3-HYDROXYPROPIONATE--COA LIGASE [ADP-FORMING]"/>
    <property type="match status" value="1"/>
</dbReference>
<protein>
    <submittedName>
        <fullName evidence="5">GNAT family N-acetyltransferase</fullName>
    </submittedName>
</protein>
<proteinExistence type="inferred from homology"/>
<dbReference type="InterPro" id="IPR000182">
    <property type="entry name" value="GNAT_dom"/>
</dbReference>
<name>A0A402CYC7_9BACT</name>
<organism evidence="5 6">
    <name type="scientific">Capsulimonas corticalis</name>
    <dbReference type="NCBI Taxonomy" id="2219043"/>
    <lineage>
        <taxon>Bacteria</taxon>
        <taxon>Bacillati</taxon>
        <taxon>Armatimonadota</taxon>
        <taxon>Armatimonadia</taxon>
        <taxon>Capsulimonadales</taxon>
        <taxon>Capsulimonadaceae</taxon>
        <taxon>Capsulimonas</taxon>
    </lineage>
</organism>
<evidence type="ECO:0000313" key="5">
    <source>
        <dbReference type="EMBL" id="BDI31404.1"/>
    </source>
</evidence>
<dbReference type="GO" id="GO:0016747">
    <property type="term" value="F:acyltransferase activity, transferring groups other than amino-acyl groups"/>
    <property type="evidence" value="ECO:0007669"/>
    <property type="project" value="InterPro"/>
</dbReference>
<dbReference type="Gene3D" id="3.30.470.20">
    <property type="entry name" value="ATP-grasp fold, B domain"/>
    <property type="match status" value="1"/>
</dbReference>
<evidence type="ECO:0000256" key="1">
    <source>
        <dbReference type="ARBA" id="ARBA00022598"/>
    </source>
</evidence>
<dbReference type="FunFam" id="3.30.1490.20:FF:000020">
    <property type="entry name" value="Protein lysine acetyltransferase"/>
    <property type="match status" value="1"/>
</dbReference>
<dbReference type="InterPro" id="IPR016181">
    <property type="entry name" value="Acyl_CoA_acyltransferase"/>
</dbReference>
<dbReference type="InterPro" id="IPR036291">
    <property type="entry name" value="NAD(P)-bd_dom_sf"/>
</dbReference>
<keyword evidence="1" id="KW-0436">Ligase</keyword>
<reference evidence="5 6" key="1">
    <citation type="journal article" date="2019" name="Int. J. Syst. Evol. Microbiol.">
        <title>Capsulimonas corticalis gen. nov., sp. nov., an aerobic capsulated bacterium, of a novel bacterial order, Capsulimonadales ord. nov., of the class Armatimonadia of the phylum Armatimonadetes.</title>
        <authorList>
            <person name="Li J."/>
            <person name="Kudo C."/>
            <person name="Tonouchi A."/>
        </authorList>
    </citation>
    <scope>NUCLEOTIDE SEQUENCE [LARGE SCALE GENOMIC DNA]</scope>
    <source>
        <strain evidence="5 6">AX-7</strain>
    </source>
</reference>
<comment type="similarity">
    <text evidence="4">In the N-terminal section; belongs to the acetate CoA ligase alpha subunit family.</text>
</comment>
<dbReference type="Gene3D" id="3.40.50.261">
    <property type="entry name" value="Succinyl-CoA synthetase domains"/>
    <property type="match status" value="2"/>
</dbReference>
<sequence>MPTTDPAHDVLRSESQPLDVFFKPKSVAVIGATETPGSVGRTILQNLLSSPFGGTVFPINPKRNSILGVKAYPNIASAPDPVELAVIVTPAASVPDLIGECVDAGVKAAIIISAGFKETGPEGAELERRVLEKARAGNLRLIGPNCLGVMSPLNGMNATFAQTIALPGNVAFISQSGALLTAVLDYSLREKIGFSAFVSIGSMLDVGWGDLINYLGNDPKTQSIVIYMESIGDARGFLSAAREVALTKPIIVIKAGRTSVGAKAAASHTGTLTGSDDVLNAAFHRCGVLRVTSIADLFYMAEVLSKQPRPRGPRLTILTNAGGPGVLATDALITGGGELAEVSLETIEELNAILPAAWSHNNPIDVLGDAGADRYAKALQIAAQDPKSDGLLVILTPQAMTDATATAELLRPYAKIPGKPILASWMGGETVAAGERHLNDAGIPSFAYPDTAARVFNYMWSYNENLRELYETPQLPTDPGVEYDIARAEQIISDVRKSGRTILTEPESKNLLAAYNIPTVETRIAATEEEARRAAEEIGYPIVVKIYSETITHKTDVGGVQLNLKNADAVGAAYRAIEESVTAKVGAEHFQGVTVQPMVSMGGYEVIIGSSIDPQFGPVLLFGSGGQLVEVYEDRALALPPLTTTLARRMMEHTKVFKALQGVRGRASADIAALEQLLVRFSQLVVTQPWIAEIDINPLLVSPERFLALDARVVLHPLDTKEEDLPKPAIRPYPVQYVRTWIAKDGESVTLRPIRPEDEPLVTQFHETLSERSVYLRYFQPLKLDQRVAHNRLIRICFNDYDREIALVAQRQLPGDGHGDIVAIARLSKIPGRSEATFSLLVSDLFQNQGVGSEMLGQLVKIARDEKLDRLTAEMLSENYGMQAICRKLGFTLTPLPDMPQVTYAVLEL</sequence>
<evidence type="ECO:0000256" key="4">
    <source>
        <dbReference type="ARBA" id="ARBA00060888"/>
    </source>
</evidence>
<dbReference type="InterPro" id="IPR011761">
    <property type="entry name" value="ATP-grasp"/>
</dbReference>
<dbReference type="Proteomes" id="UP000287394">
    <property type="component" value="Chromosome"/>
</dbReference>
<dbReference type="PROSITE" id="PS50975">
    <property type="entry name" value="ATP_GRASP"/>
    <property type="match status" value="1"/>
</dbReference>
<dbReference type="InterPro" id="IPR051538">
    <property type="entry name" value="Acyl-CoA_Synth/Transferase"/>
</dbReference>
<dbReference type="GO" id="GO:0043758">
    <property type="term" value="F:acetate-CoA ligase (ADP-forming) activity"/>
    <property type="evidence" value="ECO:0007669"/>
    <property type="project" value="InterPro"/>
</dbReference>
<keyword evidence="6" id="KW-1185">Reference proteome</keyword>
<dbReference type="Gene3D" id="3.40.50.720">
    <property type="entry name" value="NAD(P)-binding Rossmann-like Domain"/>
    <property type="match status" value="1"/>
</dbReference>
<dbReference type="SUPFAM" id="SSF55729">
    <property type="entry name" value="Acyl-CoA N-acyltransferases (Nat)"/>
    <property type="match status" value="1"/>
</dbReference>
<dbReference type="InterPro" id="IPR043938">
    <property type="entry name" value="Ligase_CoA_dom"/>
</dbReference>